<sequence>MIEKLDIAYSYPTCIPFHLLLERIRFTWDKNIIQEEREGNMLVMNEMPWKCIVFSVRLYSTLNEYTTLLDMPPFTISMRKEDDHFKMYCAFSPIHIQITLEDVDSLMNGSLYALQTVSGWMENTIPSESVQSEKQTFNLLSWRIDIEEFHFQWICWNCEFMISFQRASGGYDTSSLTEETYLLSNDASKERFWFQLPNLNVQAKNASSIWFSFQSQSIVYNLCKSPFDWLEIAELKMSLDTCCFAVLTSLVLWEQYWQSQFNSFHHHHDSNANISTRVFWYRLVLHHVSVSLTSCQLEESSITNDWEIHHWIMEYREQVECMIYFQYIVSTIGKGPNIWQYQGKPLILSIFPDWNPPDYTHHPFHMNVRAIQLSYDRQSSHWNVSIPLNTIQLQWNFPMLQLCLEFQKSLTSMMDGLSLSKKDSEVSRKGYKDSLWTIHCRVSTFRCCVLECCSLPHLQPLIGLQGTLKHIELEVSSSLPHLAITLSTSQYKFGLESIRMDNQGTHDSSFMDEEEEEEEEVVQILVEILVCKKHHSLLKGDEMWVNAQPNSQSFSIRIHKCAIQFSAERYSCLDRCLKSWLPFSNSASQPFAIPHMQLTVVQAKCTWMDQDQWEGLPLGRVTLSFKLQCNPLGGRVDVSGLVEIYNMIHMALEPFIEEWSACLYIFLKQKLSHGLALIDASNRSPPPLSLSHFDILLSSSRILQVNLNPPIVATLYRLYYQLEERCESVIGSRSLFSVSNRTGETIELYRTKNVLIQQIKDGQIVQLVDQLLLQGHFYLYSPFLSSSTRIELAFDGTQCCIPITSSGQDFYLIVEKQISELNTLLEIRSNYFIQNHCDTSLWLYFFDGHEIQSLSIESGKKRSIPLYYLWNGRHIRVSLCLDEMTDGCLETSPLFMDWLQSCFQPNHLSELNCCCSVVKDGFVHCFAQSRMEWSHPNVVLHVMPLLCVKNYLGVDIYVMDDSLSSHWNLLPYTGLCMLYSLNRQRCVIRSIQTDEQYTIEWGENQHKRKYSSRCIGNTNRRCISYTFLSSSTTFAWKEIILHPDIIVSSPCLPIKEQNTLIYWQWMKPSSTIWLWDEHVVGDDSLSNECFVLCNSLHLTFGTAEEVSKLEFRLIWKDSDENVYYSTTQRCRKGNHVIHWLPIASQHSPSKDNYWQTSTMTQFYFDNSIVVVVSYQKWMEQDIVIPHATIVPKYRLENQLSSTCQLKWRDKSYILIQGSEMMLSEAMVESSDFVHLRVVTNQSSMDDEGGNVAHLRFSQIREMTSKGLNAIFPMNNGSPFFVQIQRYEDYPSERFKLTVVDCPPTTIRVVNLSTLLFRVCIGKYDSFHRQYLLGNGQCISLQPSLFMDKDCIIYFYIIQNGKSHLIYRWKDIRQSYSGPVYRKGWIFYFIPRGPYWDVIIMQQRIDRWKRTWIHNTSFNPSWMHSRATLDMAGIGISLYAMNNDEIVYTCFKRIRFHCNWTQYGYFWLSFALQDIHVDNQVTTVGRNYAVCMERANISNKTCAMVQGRLGIWLKKFACIKLSHLLMDGNDNILDELECHLQPFAFRLDSDILESFIWWWIKTQEWTKTHSTPSHHPSSKTLTFVEDFHVSNIACQLSFQFGRNGVVGLLHLPWYSYSSLAQWERWIALFGLSIGNIEDAPLLIRPITLHNTDGSSLMHQMGLFYKRDLLWSIYALMGSLNWIGNPNKCWKRMQLAFEQLVTNCLNDWKLKGLPMLLLRQLLMLNYRILDSWIEASLGMLQGNVNWLSSTLAYLPLSNNFYLKILHTSLDWSHRLLMGIMDCLEYLQSWLSRWDNEEQKGGWSERWRPIRSNMECQPLRAFEYKDDVLGKWIFEHWDGHLDNHEKLILFAPLKDQLGMMWTNYRFVFCWYSASIWKGGTKLSLQKPRRIDAVLLLLVYLK</sequence>
<dbReference type="RefSeq" id="XP_005705200.1">
    <property type="nucleotide sequence ID" value="XM_005705143.1"/>
</dbReference>
<accession>M2WXC0</accession>
<dbReference type="EMBL" id="KB454517">
    <property type="protein sequence ID" value="EME28680.1"/>
    <property type="molecule type" value="Genomic_DNA"/>
</dbReference>
<protein>
    <submittedName>
        <fullName evidence="1">Late endosome to vacuole transport-related protein</fullName>
    </submittedName>
</protein>
<name>M2WXC0_GALSU</name>
<keyword evidence="2" id="KW-1185">Reference proteome</keyword>
<dbReference type="OrthoDB" id="10418052at2759"/>
<dbReference type="KEGG" id="gsl:Gasu_38880"/>
<evidence type="ECO:0000313" key="2">
    <source>
        <dbReference type="Proteomes" id="UP000030680"/>
    </source>
</evidence>
<reference evidence="2" key="1">
    <citation type="journal article" date="2013" name="Science">
        <title>Gene transfer from bacteria and archaea facilitated evolution of an extremophilic eukaryote.</title>
        <authorList>
            <person name="Schonknecht G."/>
            <person name="Chen W.H."/>
            <person name="Ternes C.M."/>
            <person name="Barbier G.G."/>
            <person name="Shrestha R.P."/>
            <person name="Stanke M."/>
            <person name="Brautigam A."/>
            <person name="Baker B.J."/>
            <person name="Banfield J.F."/>
            <person name="Garavito R.M."/>
            <person name="Carr K."/>
            <person name="Wilkerson C."/>
            <person name="Rensing S.A."/>
            <person name="Gagneul D."/>
            <person name="Dickenson N.E."/>
            <person name="Oesterhelt C."/>
            <person name="Lercher M.J."/>
            <person name="Weber A.P."/>
        </authorList>
    </citation>
    <scope>NUCLEOTIDE SEQUENCE [LARGE SCALE GENOMIC DNA]</scope>
    <source>
        <strain evidence="2">074W</strain>
    </source>
</reference>
<dbReference type="Proteomes" id="UP000030680">
    <property type="component" value="Unassembled WGS sequence"/>
</dbReference>
<gene>
    <name evidence="1" type="ORF">Gasu_38880</name>
</gene>
<dbReference type="Gramene" id="EME28680">
    <property type="protein sequence ID" value="EME28680"/>
    <property type="gene ID" value="Gasu_38880"/>
</dbReference>
<dbReference type="GeneID" id="17087536"/>
<proteinExistence type="predicted"/>
<evidence type="ECO:0000313" key="1">
    <source>
        <dbReference type="EMBL" id="EME28680.1"/>
    </source>
</evidence>
<organism evidence="1 2">
    <name type="scientific">Galdieria sulphuraria</name>
    <name type="common">Red alga</name>
    <dbReference type="NCBI Taxonomy" id="130081"/>
    <lineage>
        <taxon>Eukaryota</taxon>
        <taxon>Rhodophyta</taxon>
        <taxon>Bangiophyceae</taxon>
        <taxon>Galdieriales</taxon>
        <taxon>Galdieriaceae</taxon>
        <taxon>Galdieria</taxon>
    </lineage>
</organism>